<feature type="domain" description="TMC" evidence="8">
    <location>
        <begin position="471"/>
        <end position="586"/>
    </location>
</feature>
<keyword evidence="5 6" id="KW-0472">Membrane</keyword>
<feature type="compositionally biased region" description="Low complexity" evidence="7">
    <location>
        <begin position="1002"/>
        <end position="1019"/>
    </location>
</feature>
<reference evidence="9 10" key="1">
    <citation type="submission" date="2019-09" db="EMBL/GenBank/DDBJ databases">
        <title>Bird 10,000 Genomes (B10K) Project - Family phase.</title>
        <authorList>
            <person name="Zhang G."/>
        </authorList>
    </citation>
    <scope>NUCLEOTIDE SEQUENCE [LARGE SCALE GENOMIC DNA]</scope>
    <source>
        <strain evidence="9">B10K-CU-031-11</strain>
        <tissue evidence="9">Muscle</tissue>
    </source>
</reference>
<sequence>SNSDDDIGEEKAESHDPEQIFQNIQYQKEIMSNIRCRPWPMRQKLRALRQAKEIVLKYEGRLTRTRGYQAAGAELWRKFIRLAYNFVVIFIPWEMRIKKIESHFGSGVASYFIFLRWLFGINIVLTIMTGAFVVLPELLAGAPFGSTVSKTIPKEHIASAQDLDTICLWSLQGYLQYSVLFYGYYGRDRKIGKAGYRLPLAYFLVGMAVFAYSFIILLKKMAKNSRMSLASASDENYTFCWRLFCAWDYLIGNPEAAESKAAAIVNSIREAILEEQEKKKSKNLAVTISLRIIANILVLLSLAGSIYIIYFVVDRSQRLERTKKELTLWEKNEVSVVVSLITMIAPSAFELVAALEMYHPRTTLRFQLARVLVLYLGNLYSLIIALLDKVDSMSVTDSDVNNNASNSTTFLATNILSKEDNLSATIPDVQIKRNGIVTLEESRTQGSTVSDSLVNKTVSFNYDTQNPQDQCWETYVGQEMLKLSIIDMIFTVASILLIDFFRGLCVRYLSDCWCWDLESKFPEYGEFKIAENVLHLVYNQGMIWMGAFFSPCLPAFNVLKLIGLMYLRSWAVLTCNVPHQQVFRASRSNNFYLAMLLFMLFLCMLPTIFAIARYKPSLSCGPFSGQEKIYDIVSETIQNDFPTWFNTVITYISSPVVVLPALLLLFMLIYYLQSIARSLKFTNTQLRMKIQTVSTAQSTFTCNLVARIQNLDGNDKRPEQESDIISQESSVRSSSPRKNGSVLNFESPVSKGTRIQTISQSVPQTVPSTNCASQYFLPFFPSQRYPSVVHGSASELCKTKPYTPLTFKKHTEDVHSEPLFRKGIRQVNPDALGAGAPVFVGRRPYATRYFLVNENESRKKSLRSTSRLQRHFRKDESGDIIELYPRHVRRYVVRTPHQMYSPHPSEDEEDEEELGREFTKRSHRPRSLSDLRPAPRFYIGERADGHILMSKDLARVHYKSWDDSFELDLDRPPYAYKKVHLNYPEPRMKPKSKQKLEQSLTESDSISIESSSDPQNSSNDKYIQVIHSKEKYPKPGTKLTKKKSKNSVDLNMSEPNELVCSNV</sequence>
<comment type="similarity">
    <text evidence="2 6">Belongs to the TMC family.</text>
</comment>
<evidence type="ECO:0000256" key="3">
    <source>
        <dbReference type="ARBA" id="ARBA00022692"/>
    </source>
</evidence>
<name>A0A7K8TKL1_OCEOC</name>
<dbReference type="AlphaFoldDB" id="A0A7K8TKL1"/>
<protein>
    <recommendedName>
        <fullName evidence="6">Transmembrane channel-like protein</fullName>
    </recommendedName>
</protein>
<feature type="transmembrane region" description="Helical" evidence="6">
    <location>
        <begin position="367"/>
        <end position="387"/>
    </location>
</feature>
<keyword evidence="3 6" id="KW-0812">Transmembrane</keyword>
<dbReference type="InterPro" id="IPR038900">
    <property type="entry name" value="TMC"/>
</dbReference>
<feature type="non-terminal residue" evidence="9">
    <location>
        <position position="1"/>
    </location>
</feature>
<dbReference type="PANTHER" id="PTHR23302">
    <property type="entry name" value="TRANSMEMBRANE CHANNEL-RELATED"/>
    <property type="match status" value="1"/>
</dbReference>
<evidence type="ECO:0000256" key="5">
    <source>
        <dbReference type="ARBA" id="ARBA00023136"/>
    </source>
</evidence>
<keyword evidence="4 6" id="KW-1133">Transmembrane helix</keyword>
<feature type="transmembrane region" description="Helical" evidence="6">
    <location>
        <begin position="591"/>
        <end position="612"/>
    </location>
</feature>
<evidence type="ECO:0000313" key="10">
    <source>
        <dbReference type="Proteomes" id="UP000569728"/>
    </source>
</evidence>
<dbReference type="GO" id="GO:0008381">
    <property type="term" value="F:mechanosensitive monoatomic ion channel activity"/>
    <property type="evidence" value="ECO:0007669"/>
    <property type="project" value="TreeGrafter"/>
</dbReference>
<dbReference type="Proteomes" id="UP000569728">
    <property type="component" value="Unassembled WGS sequence"/>
</dbReference>
<keyword evidence="10" id="KW-1185">Reference proteome</keyword>
<feature type="non-terminal residue" evidence="9">
    <location>
        <position position="1063"/>
    </location>
</feature>
<accession>A0A7K8TKL1</accession>
<feature type="region of interest" description="Disordered" evidence="7">
    <location>
        <begin position="896"/>
        <end position="931"/>
    </location>
</feature>
<dbReference type="EMBL" id="VWZA01000018">
    <property type="protein sequence ID" value="NXF42867.1"/>
    <property type="molecule type" value="Genomic_DNA"/>
</dbReference>
<comment type="subcellular location">
    <subcellularLocation>
        <location evidence="1 6">Membrane</location>
        <topology evidence="1 6">Multi-pass membrane protein</topology>
    </subcellularLocation>
</comment>
<feature type="compositionally biased region" description="Low complexity" evidence="7">
    <location>
        <begin position="723"/>
        <end position="741"/>
    </location>
</feature>
<gene>
    <name evidence="9" type="primary">Tmc3</name>
    <name evidence="9" type="ORF">OCEOCE_R14961</name>
</gene>
<dbReference type="Pfam" id="PF07810">
    <property type="entry name" value="TMC"/>
    <property type="match status" value="1"/>
</dbReference>
<dbReference type="OrthoDB" id="5831905at2759"/>
<dbReference type="GO" id="GO:0005886">
    <property type="term" value="C:plasma membrane"/>
    <property type="evidence" value="ECO:0007669"/>
    <property type="project" value="InterPro"/>
</dbReference>
<evidence type="ECO:0000256" key="7">
    <source>
        <dbReference type="SAM" id="MobiDB-lite"/>
    </source>
</evidence>
<feature type="transmembrane region" description="Helical" evidence="6">
    <location>
        <begin position="648"/>
        <end position="672"/>
    </location>
</feature>
<feature type="compositionally biased region" description="Polar residues" evidence="7">
    <location>
        <begin position="1047"/>
        <end position="1063"/>
    </location>
</feature>
<evidence type="ECO:0000313" key="9">
    <source>
        <dbReference type="EMBL" id="NXF42867.1"/>
    </source>
</evidence>
<feature type="region of interest" description="Disordered" evidence="7">
    <location>
        <begin position="713"/>
        <end position="746"/>
    </location>
</feature>
<evidence type="ECO:0000256" key="4">
    <source>
        <dbReference type="ARBA" id="ARBA00022989"/>
    </source>
</evidence>
<proteinExistence type="inferred from homology"/>
<dbReference type="InterPro" id="IPR012496">
    <property type="entry name" value="TMC_dom"/>
</dbReference>
<evidence type="ECO:0000256" key="6">
    <source>
        <dbReference type="RuleBase" id="RU310713"/>
    </source>
</evidence>
<evidence type="ECO:0000256" key="1">
    <source>
        <dbReference type="ARBA" id="ARBA00004141"/>
    </source>
</evidence>
<organism evidence="9 10">
    <name type="scientific">Oceanites oceanicus</name>
    <name type="common">Wilson's storm petrel</name>
    <name type="synonym">Procellaria oceanica</name>
    <dbReference type="NCBI Taxonomy" id="79653"/>
    <lineage>
        <taxon>Eukaryota</taxon>
        <taxon>Metazoa</taxon>
        <taxon>Chordata</taxon>
        <taxon>Craniata</taxon>
        <taxon>Vertebrata</taxon>
        <taxon>Euteleostomi</taxon>
        <taxon>Archelosauria</taxon>
        <taxon>Archosauria</taxon>
        <taxon>Dinosauria</taxon>
        <taxon>Saurischia</taxon>
        <taxon>Theropoda</taxon>
        <taxon>Coelurosauria</taxon>
        <taxon>Aves</taxon>
        <taxon>Neognathae</taxon>
        <taxon>Neoaves</taxon>
        <taxon>Aequornithes</taxon>
        <taxon>Procellariiformes</taxon>
        <taxon>Hydrobatidae</taxon>
        <taxon>Oceanites</taxon>
    </lineage>
</organism>
<feature type="transmembrane region" description="Helical" evidence="6">
    <location>
        <begin position="288"/>
        <end position="313"/>
    </location>
</feature>
<evidence type="ECO:0000256" key="2">
    <source>
        <dbReference type="ARBA" id="ARBA00006510"/>
    </source>
</evidence>
<evidence type="ECO:0000259" key="8">
    <source>
        <dbReference type="Pfam" id="PF07810"/>
    </source>
</evidence>
<feature type="transmembrane region" description="Helical" evidence="6">
    <location>
        <begin position="114"/>
        <end position="135"/>
    </location>
</feature>
<feature type="transmembrane region" description="Helical" evidence="6">
    <location>
        <begin position="483"/>
        <end position="501"/>
    </location>
</feature>
<dbReference type="PANTHER" id="PTHR23302:SF35">
    <property type="entry name" value="TRANSMEMBRANE CHANNEL-LIKE PROTEIN 3"/>
    <property type="match status" value="1"/>
</dbReference>
<feature type="transmembrane region" description="Helical" evidence="6">
    <location>
        <begin position="200"/>
        <end position="218"/>
    </location>
</feature>
<comment type="caution">
    <text evidence="9">The sequence shown here is derived from an EMBL/GenBank/DDBJ whole genome shotgun (WGS) entry which is preliminary data.</text>
</comment>
<feature type="region of interest" description="Disordered" evidence="7">
    <location>
        <begin position="985"/>
        <end position="1063"/>
    </location>
</feature>
<feature type="transmembrane region" description="Helical" evidence="6">
    <location>
        <begin position="333"/>
        <end position="355"/>
    </location>
</feature>